<dbReference type="InterPro" id="IPR000524">
    <property type="entry name" value="Tscrpt_reg_HTH_GntR"/>
</dbReference>
<dbReference type="SUPFAM" id="SSF64288">
    <property type="entry name" value="Chorismate lyase-like"/>
    <property type="match status" value="1"/>
</dbReference>
<dbReference type="OrthoDB" id="457376at2"/>
<dbReference type="CDD" id="cd07377">
    <property type="entry name" value="WHTH_GntR"/>
    <property type="match status" value="1"/>
</dbReference>
<dbReference type="PROSITE" id="PS50949">
    <property type="entry name" value="HTH_GNTR"/>
    <property type="match status" value="1"/>
</dbReference>
<dbReference type="Pfam" id="PF00392">
    <property type="entry name" value="GntR"/>
    <property type="match status" value="1"/>
</dbReference>
<dbReference type="Pfam" id="PF07702">
    <property type="entry name" value="UTRA"/>
    <property type="match status" value="1"/>
</dbReference>
<dbReference type="InterPro" id="IPR050679">
    <property type="entry name" value="Bact_HTH_transcr_reg"/>
</dbReference>
<comment type="caution">
    <text evidence="4">The sequence shown here is derived from an EMBL/GenBank/DDBJ whole genome shotgun (WGS) entry which is preliminary data.</text>
</comment>
<evidence type="ECO:0000256" key="3">
    <source>
        <dbReference type="ARBA" id="ARBA00023163"/>
    </source>
</evidence>
<dbReference type="PANTHER" id="PTHR44846">
    <property type="entry name" value="MANNOSYL-D-GLYCERATE TRANSPORT/METABOLISM SYSTEM REPRESSOR MNGR-RELATED"/>
    <property type="match status" value="1"/>
</dbReference>
<dbReference type="InterPro" id="IPR036390">
    <property type="entry name" value="WH_DNA-bd_sf"/>
</dbReference>
<keyword evidence="3" id="KW-0804">Transcription</keyword>
<gene>
    <name evidence="4" type="ORF">E5983_01195</name>
</gene>
<dbReference type="AlphaFoldDB" id="A0A7X3G707"/>
<proteinExistence type="predicted"/>
<reference evidence="4 5" key="1">
    <citation type="submission" date="2019-12" db="EMBL/GenBank/DDBJ databases">
        <title>Microbes associate with the intestines of laboratory mice.</title>
        <authorList>
            <person name="Navarre W."/>
            <person name="Wong E."/>
        </authorList>
    </citation>
    <scope>NUCLEOTIDE SEQUENCE [LARGE SCALE GENOMIC DNA]</scope>
    <source>
        <strain evidence="4 5">NM51_B2-22</strain>
    </source>
</reference>
<name>A0A7X3G707_9STRE</name>
<dbReference type="Gene3D" id="1.10.10.10">
    <property type="entry name" value="Winged helix-like DNA-binding domain superfamily/Winged helix DNA-binding domain"/>
    <property type="match status" value="1"/>
</dbReference>
<keyword evidence="1" id="KW-0805">Transcription regulation</keyword>
<dbReference type="Gene3D" id="3.40.1410.10">
    <property type="entry name" value="Chorismate lyase-like"/>
    <property type="match status" value="1"/>
</dbReference>
<organism evidence="4 5">
    <name type="scientific">Streptococcus danieliae</name>
    <dbReference type="NCBI Taxonomy" id="747656"/>
    <lineage>
        <taxon>Bacteria</taxon>
        <taxon>Bacillati</taxon>
        <taxon>Bacillota</taxon>
        <taxon>Bacilli</taxon>
        <taxon>Lactobacillales</taxon>
        <taxon>Streptococcaceae</taxon>
        <taxon>Streptococcus</taxon>
    </lineage>
</organism>
<dbReference type="RefSeq" id="WP_160332118.1">
    <property type="nucleotide sequence ID" value="NZ_JAOBSU010000039.1"/>
</dbReference>
<accession>A0A7X3G707</accession>
<dbReference type="GO" id="GO:0045892">
    <property type="term" value="P:negative regulation of DNA-templated transcription"/>
    <property type="evidence" value="ECO:0007669"/>
    <property type="project" value="TreeGrafter"/>
</dbReference>
<dbReference type="GO" id="GO:0003700">
    <property type="term" value="F:DNA-binding transcription factor activity"/>
    <property type="evidence" value="ECO:0007669"/>
    <property type="project" value="InterPro"/>
</dbReference>
<evidence type="ECO:0000256" key="1">
    <source>
        <dbReference type="ARBA" id="ARBA00023015"/>
    </source>
</evidence>
<dbReference type="SMART" id="SM00866">
    <property type="entry name" value="UTRA"/>
    <property type="match status" value="1"/>
</dbReference>
<dbReference type="PANTHER" id="PTHR44846:SF17">
    <property type="entry name" value="GNTR-FAMILY TRANSCRIPTIONAL REGULATOR"/>
    <property type="match status" value="1"/>
</dbReference>
<evidence type="ECO:0000313" key="4">
    <source>
        <dbReference type="EMBL" id="MVX58290.1"/>
    </source>
</evidence>
<dbReference type="Proteomes" id="UP000461595">
    <property type="component" value="Unassembled WGS sequence"/>
</dbReference>
<sequence>MAIPKYQQIKDELKHKIISGQFENGDKFYTEAELIDMYNVSSITVVRALNDLAKDGYIVRQQGKGTFVSRAGNHKLIEYSDADFLEDKVDEVTVLSITRDNNPEFIAKLGLGPMHYYYKIERMRTADGTPYVFHESYIPEQYINANYPDVNYYSSIYDRFKFDYHIHLNDEKFEETTEILFPTEAAISKRLEVAEEFPTVLQIKTTRLESTGQILEYRKTYKRGDYFKFTLLSRNQ</sequence>
<protein>
    <submittedName>
        <fullName evidence="4">UTRA domain-containing protein</fullName>
    </submittedName>
</protein>
<keyword evidence="2" id="KW-0238">DNA-binding</keyword>
<dbReference type="SMART" id="SM00345">
    <property type="entry name" value="HTH_GNTR"/>
    <property type="match status" value="1"/>
</dbReference>
<dbReference type="EMBL" id="WSRS01000005">
    <property type="protein sequence ID" value="MVX58290.1"/>
    <property type="molecule type" value="Genomic_DNA"/>
</dbReference>
<dbReference type="SUPFAM" id="SSF46785">
    <property type="entry name" value="Winged helix' DNA-binding domain"/>
    <property type="match status" value="1"/>
</dbReference>
<dbReference type="GO" id="GO:0003677">
    <property type="term" value="F:DNA binding"/>
    <property type="evidence" value="ECO:0007669"/>
    <property type="project" value="UniProtKB-KW"/>
</dbReference>
<dbReference type="InterPro" id="IPR011663">
    <property type="entry name" value="UTRA"/>
</dbReference>
<evidence type="ECO:0000313" key="5">
    <source>
        <dbReference type="Proteomes" id="UP000461595"/>
    </source>
</evidence>
<dbReference type="InterPro" id="IPR036388">
    <property type="entry name" value="WH-like_DNA-bd_sf"/>
</dbReference>
<evidence type="ECO:0000256" key="2">
    <source>
        <dbReference type="ARBA" id="ARBA00023125"/>
    </source>
</evidence>
<dbReference type="InterPro" id="IPR028978">
    <property type="entry name" value="Chorismate_lyase_/UTRA_dom_sf"/>
</dbReference>